<accession>A0A7Z0KAV1</accession>
<feature type="region of interest" description="Disordered" evidence="1">
    <location>
        <begin position="317"/>
        <end position="366"/>
    </location>
</feature>
<dbReference type="Proteomes" id="UP000535437">
    <property type="component" value="Unassembled WGS sequence"/>
</dbReference>
<comment type="caution">
    <text evidence="3">The sequence shown here is derived from an EMBL/GenBank/DDBJ whole genome shotgun (WGS) entry which is preliminary data.</text>
</comment>
<protein>
    <recommendedName>
        <fullName evidence="2">DUF222 domain-containing protein</fullName>
    </recommendedName>
</protein>
<feature type="compositionally biased region" description="Polar residues" evidence="1">
    <location>
        <begin position="209"/>
        <end position="219"/>
    </location>
</feature>
<feature type="compositionally biased region" description="Basic and acidic residues" evidence="1">
    <location>
        <begin position="449"/>
        <end position="458"/>
    </location>
</feature>
<feature type="region of interest" description="Disordered" evidence="1">
    <location>
        <begin position="277"/>
        <end position="296"/>
    </location>
</feature>
<name>A0A7Z0KAV1_9MICC</name>
<evidence type="ECO:0000256" key="1">
    <source>
        <dbReference type="SAM" id="MobiDB-lite"/>
    </source>
</evidence>
<dbReference type="InterPro" id="IPR003870">
    <property type="entry name" value="DUF222"/>
</dbReference>
<organism evidence="3 4">
    <name type="scientific">Nesterenkonia xinjiangensis</name>
    <dbReference type="NCBI Taxonomy" id="225327"/>
    <lineage>
        <taxon>Bacteria</taxon>
        <taxon>Bacillati</taxon>
        <taxon>Actinomycetota</taxon>
        <taxon>Actinomycetes</taxon>
        <taxon>Micrococcales</taxon>
        <taxon>Micrococcaceae</taxon>
        <taxon>Nesterenkonia</taxon>
    </lineage>
</organism>
<evidence type="ECO:0000313" key="3">
    <source>
        <dbReference type="EMBL" id="NYJ79293.1"/>
    </source>
</evidence>
<proteinExistence type="predicted"/>
<evidence type="ECO:0000259" key="2">
    <source>
        <dbReference type="Pfam" id="PF02720"/>
    </source>
</evidence>
<keyword evidence="4" id="KW-1185">Reference proteome</keyword>
<dbReference type="Pfam" id="PF02720">
    <property type="entry name" value="DUF222"/>
    <property type="match status" value="1"/>
</dbReference>
<dbReference type="CDD" id="cd00085">
    <property type="entry name" value="HNHc"/>
    <property type="match status" value="1"/>
</dbReference>
<feature type="compositionally biased region" description="Polar residues" evidence="1">
    <location>
        <begin position="347"/>
        <end position="357"/>
    </location>
</feature>
<dbReference type="EMBL" id="JACCFY010000001">
    <property type="protein sequence ID" value="NYJ79293.1"/>
    <property type="molecule type" value="Genomic_DNA"/>
</dbReference>
<sequence length="499" mass="54449">MAGPRHGRRSRRATLALRRAEAEQVCAALQVVDDADRRLAAQDLTGQLRELERRAVRAQIAGAMCLSEHSVATLLRQARTARRDLPRTWRGFREGRLDARTLRRIVETSEQLVHPASLEALDARATACAEERRPAQIDAWLRRFVAVREPEEHRRRAQAAERARGLWLEHLDDGMSHLHALLPTLTAEAIRNRLRAVAVSPTQPIPHHSTLTPDGSENSDPAGGLAETRAGGDPRTLAEREADLFAAWLLDGRTVRDASVEASVAVMVPLAPLAGQSDAPAVMRDRSRPVPPDQVLGLLADPSTRLRWHTMIVDLAESDPDSPDLQAPSDGPAIGPPARDGRRGDLLSTTDPPSDSGASPAHPGLGPTGVEFDVLAHEYSGRFVPRVLRDAVSFRDGTCQASDCTVPAERCDADHRLPWPAGSTAAAHLQMLCRRHHRMKSHGVLPQAEDTRDQRPDVQHPGVQHPGDHRPDVGRAAGPPARTVDLVFPPQQVEYVCAA</sequence>
<gene>
    <name evidence="3" type="ORF">HNR09_002704</name>
</gene>
<feature type="domain" description="DUF222" evidence="2">
    <location>
        <begin position="19"/>
        <end position="300"/>
    </location>
</feature>
<dbReference type="InterPro" id="IPR003615">
    <property type="entry name" value="HNH_nuc"/>
</dbReference>
<dbReference type="RefSeq" id="WP_179542530.1">
    <property type="nucleotide sequence ID" value="NZ_BAAALL010000001.1"/>
</dbReference>
<dbReference type="AlphaFoldDB" id="A0A7Z0KAV1"/>
<feature type="region of interest" description="Disordered" evidence="1">
    <location>
        <begin position="442"/>
        <end position="479"/>
    </location>
</feature>
<feature type="region of interest" description="Disordered" evidence="1">
    <location>
        <begin position="200"/>
        <end position="234"/>
    </location>
</feature>
<reference evidence="3 4" key="1">
    <citation type="submission" date="2020-07" db="EMBL/GenBank/DDBJ databases">
        <title>Sequencing the genomes of 1000 actinobacteria strains.</title>
        <authorList>
            <person name="Klenk H.-P."/>
        </authorList>
    </citation>
    <scope>NUCLEOTIDE SEQUENCE [LARGE SCALE GENOMIC DNA]</scope>
    <source>
        <strain evidence="3 4">DSM 15475</strain>
    </source>
</reference>
<evidence type="ECO:0000313" key="4">
    <source>
        <dbReference type="Proteomes" id="UP000535437"/>
    </source>
</evidence>